<gene>
    <name evidence="1" type="ORF">Tci_874036</name>
</gene>
<proteinExistence type="predicted"/>
<sequence>MKKVVEDVSEDEDFKSGSRVSATDYVNANRGIAQYLKQYITKSLVKVVMELLPLYQQVGAIRGTQY</sequence>
<dbReference type="EMBL" id="BKCJ011195535">
    <property type="protein sequence ID" value="GFD02067.1"/>
    <property type="molecule type" value="Genomic_DNA"/>
</dbReference>
<dbReference type="AlphaFoldDB" id="A0A699SVX5"/>
<name>A0A699SVX5_TANCI</name>
<evidence type="ECO:0000313" key="1">
    <source>
        <dbReference type="EMBL" id="GFD02067.1"/>
    </source>
</evidence>
<reference evidence="1" key="1">
    <citation type="journal article" date="2019" name="Sci. Rep.">
        <title>Draft genome of Tanacetum cinerariifolium, the natural source of mosquito coil.</title>
        <authorList>
            <person name="Yamashiro T."/>
            <person name="Shiraishi A."/>
            <person name="Satake H."/>
            <person name="Nakayama K."/>
        </authorList>
    </citation>
    <scope>NUCLEOTIDE SEQUENCE</scope>
</reference>
<organism evidence="1">
    <name type="scientific">Tanacetum cinerariifolium</name>
    <name type="common">Dalmatian daisy</name>
    <name type="synonym">Chrysanthemum cinerariifolium</name>
    <dbReference type="NCBI Taxonomy" id="118510"/>
    <lineage>
        <taxon>Eukaryota</taxon>
        <taxon>Viridiplantae</taxon>
        <taxon>Streptophyta</taxon>
        <taxon>Embryophyta</taxon>
        <taxon>Tracheophyta</taxon>
        <taxon>Spermatophyta</taxon>
        <taxon>Magnoliopsida</taxon>
        <taxon>eudicotyledons</taxon>
        <taxon>Gunneridae</taxon>
        <taxon>Pentapetalae</taxon>
        <taxon>asterids</taxon>
        <taxon>campanulids</taxon>
        <taxon>Asterales</taxon>
        <taxon>Asteraceae</taxon>
        <taxon>Asteroideae</taxon>
        <taxon>Anthemideae</taxon>
        <taxon>Anthemidinae</taxon>
        <taxon>Tanacetum</taxon>
    </lineage>
</organism>
<accession>A0A699SVX5</accession>
<protein>
    <submittedName>
        <fullName evidence="1">Uncharacterized protein</fullName>
    </submittedName>
</protein>
<comment type="caution">
    <text evidence="1">The sequence shown here is derived from an EMBL/GenBank/DDBJ whole genome shotgun (WGS) entry which is preliminary data.</text>
</comment>